<dbReference type="AlphaFoldDB" id="A0A1M7EJZ3"/>
<keyword evidence="2" id="KW-1133">Transmembrane helix</keyword>
<dbReference type="PROSITE" id="PS00306">
    <property type="entry name" value="CASEIN_ALPHA_BETA"/>
    <property type="match status" value="1"/>
</dbReference>
<keyword evidence="4" id="KW-1185">Reference proteome</keyword>
<organism evidence="3 4">
    <name type="scientific">Actinacidiphila paucisporea</name>
    <dbReference type="NCBI Taxonomy" id="310782"/>
    <lineage>
        <taxon>Bacteria</taxon>
        <taxon>Bacillati</taxon>
        <taxon>Actinomycetota</taxon>
        <taxon>Actinomycetes</taxon>
        <taxon>Kitasatosporales</taxon>
        <taxon>Streptomycetaceae</taxon>
        <taxon>Actinacidiphila</taxon>
    </lineage>
</organism>
<dbReference type="RefSeq" id="WP_159450246.1">
    <property type="nucleotide sequence ID" value="NZ_FRBI01000007.1"/>
</dbReference>
<proteinExistence type="predicted"/>
<protein>
    <submittedName>
        <fullName evidence="3">Uncharacterized protein</fullName>
    </submittedName>
</protein>
<evidence type="ECO:0000313" key="3">
    <source>
        <dbReference type="EMBL" id="SHL92092.1"/>
    </source>
</evidence>
<evidence type="ECO:0000313" key="4">
    <source>
        <dbReference type="Proteomes" id="UP000184111"/>
    </source>
</evidence>
<reference evidence="3 4" key="1">
    <citation type="submission" date="2016-11" db="EMBL/GenBank/DDBJ databases">
        <authorList>
            <person name="Jaros S."/>
            <person name="Januszkiewicz K."/>
            <person name="Wedrychowicz H."/>
        </authorList>
    </citation>
    <scope>NUCLEOTIDE SEQUENCE [LARGE SCALE GENOMIC DNA]</scope>
    <source>
        <strain evidence="3 4">CGMCC 4.2025</strain>
    </source>
</reference>
<feature type="transmembrane region" description="Helical" evidence="2">
    <location>
        <begin position="12"/>
        <end position="39"/>
    </location>
</feature>
<evidence type="ECO:0000256" key="1">
    <source>
        <dbReference type="ARBA" id="ARBA00022729"/>
    </source>
</evidence>
<keyword evidence="1" id="KW-0732">Signal</keyword>
<evidence type="ECO:0000256" key="2">
    <source>
        <dbReference type="SAM" id="Phobius"/>
    </source>
</evidence>
<keyword evidence="2" id="KW-0472">Membrane</keyword>
<sequence>MDIAKGLEYLAFWFALIVLGSIVATMCLVALALALIAAASRAVRWGRARSPGAGDG</sequence>
<accession>A0A1M7EJZ3</accession>
<name>A0A1M7EJZ3_9ACTN</name>
<dbReference type="InterPro" id="IPR031305">
    <property type="entry name" value="Casein_CS"/>
</dbReference>
<dbReference type="EMBL" id="FRBI01000007">
    <property type="protein sequence ID" value="SHL92092.1"/>
    <property type="molecule type" value="Genomic_DNA"/>
</dbReference>
<keyword evidence="2" id="KW-0812">Transmembrane</keyword>
<dbReference type="STRING" id="310782.SAMN05216499_1074"/>
<gene>
    <name evidence="3" type="ORF">SAMN05216499_1074</name>
</gene>
<dbReference type="Proteomes" id="UP000184111">
    <property type="component" value="Unassembled WGS sequence"/>
</dbReference>